<dbReference type="CDD" id="cd12148">
    <property type="entry name" value="fungal_TF_MHR"/>
    <property type="match status" value="1"/>
</dbReference>
<evidence type="ECO:0000256" key="3">
    <source>
        <dbReference type="ARBA" id="ARBA00022525"/>
    </source>
</evidence>
<evidence type="ECO:0000256" key="7">
    <source>
        <dbReference type="ARBA" id="ARBA00023242"/>
    </source>
</evidence>
<sequence>MPEASSTEHLLLDSRVPLDSSFRYDRVDHPMFDPIHDFQPLNSDHNGQFLTTDSNILDFLPMSAPELWHDSHNSGQDASGSVLTPDLNPMGIPCPTTHFDIRLTPQQPAESEHAESQTRYYSIDAPAALVSSLVDIYFERVQAYLPLLHRPRFYQQYASERGYNELTPASAFLLYSMMSFSARYSLDPCFEGQEEKERGASYALKARRLLDEAHEHAESEMFTLEWLQGCILCAYYHLASNPKQATELLVDKCVQIAYRLGLHEMDMGNDQNPSDHHQSQSAETLLAEIWVTKEEQRRAWWLVWELDTFLSATLCYPSTIDRSRMHVLLPVSDEAWFMEMPAPSASIHPEISICWKSLLKSPNRSERAWFLVSTHIATHIYELGQRAKVRGKDIEVLERARSSFYVTFYKEFGDSIKDPTFDASNYARKNWLLLSQLLLESYGYRPLPSISPTNVFFFFF</sequence>
<evidence type="ECO:0000259" key="8">
    <source>
        <dbReference type="SMART" id="SM00906"/>
    </source>
</evidence>
<dbReference type="EMBL" id="KN846999">
    <property type="protein sequence ID" value="KIW88446.1"/>
    <property type="molecule type" value="Genomic_DNA"/>
</dbReference>
<evidence type="ECO:0000256" key="2">
    <source>
        <dbReference type="ARBA" id="ARBA00004613"/>
    </source>
</evidence>
<dbReference type="GO" id="GO:0006351">
    <property type="term" value="P:DNA-templated transcription"/>
    <property type="evidence" value="ECO:0007669"/>
    <property type="project" value="InterPro"/>
</dbReference>
<dbReference type="PROSITE" id="PS00265">
    <property type="entry name" value="PANCREATIC_HORMONE_1"/>
    <property type="match status" value="1"/>
</dbReference>
<dbReference type="GeneID" id="27703943"/>
<feature type="domain" description="Xylanolytic transcriptional activator regulatory" evidence="8">
    <location>
        <begin position="246"/>
        <end position="336"/>
    </location>
</feature>
<keyword evidence="6" id="KW-0804">Transcription</keyword>
<evidence type="ECO:0000256" key="6">
    <source>
        <dbReference type="ARBA" id="ARBA00023163"/>
    </source>
</evidence>
<dbReference type="InterPro" id="IPR020392">
    <property type="entry name" value="Pancreatic_hormone-like_CS"/>
</dbReference>
<evidence type="ECO:0000256" key="1">
    <source>
        <dbReference type="ARBA" id="ARBA00004123"/>
    </source>
</evidence>
<evidence type="ECO:0000256" key="5">
    <source>
        <dbReference type="ARBA" id="ARBA00023015"/>
    </source>
</evidence>
<evidence type="ECO:0000313" key="10">
    <source>
        <dbReference type="Proteomes" id="UP000053789"/>
    </source>
</evidence>
<gene>
    <name evidence="9" type="ORF">Z519_11015</name>
</gene>
<dbReference type="GO" id="GO:0000981">
    <property type="term" value="F:DNA-binding transcription factor activity, RNA polymerase II-specific"/>
    <property type="evidence" value="ECO:0007669"/>
    <property type="project" value="InterPro"/>
</dbReference>
<name>A0A0D2EEB6_CLAB1</name>
<keyword evidence="3" id="KW-0964">Secreted</keyword>
<dbReference type="GO" id="GO:0008270">
    <property type="term" value="F:zinc ion binding"/>
    <property type="evidence" value="ECO:0007669"/>
    <property type="project" value="InterPro"/>
</dbReference>
<dbReference type="VEuPathDB" id="FungiDB:Z519_11015"/>
<dbReference type="GO" id="GO:0005634">
    <property type="term" value="C:nucleus"/>
    <property type="evidence" value="ECO:0007669"/>
    <property type="project" value="UniProtKB-SubCell"/>
</dbReference>
<dbReference type="OrthoDB" id="3862662at2759"/>
<dbReference type="HOGENOM" id="CLU_011017_2_1_1"/>
<keyword evidence="10" id="KW-1185">Reference proteome</keyword>
<evidence type="ECO:0000313" key="9">
    <source>
        <dbReference type="EMBL" id="KIW88446.1"/>
    </source>
</evidence>
<reference evidence="9" key="1">
    <citation type="submission" date="2015-01" db="EMBL/GenBank/DDBJ databases">
        <title>The Genome Sequence of Cladophialophora bantiana CBS 173.52.</title>
        <authorList>
            <consortium name="The Broad Institute Genomics Platform"/>
            <person name="Cuomo C."/>
            <person name="de Hoog S."/>
            <person name="Gorbushina A."/>
            <person name="Stielow B."/>
            <person name="Teixiera M."/>
            <person name="Abouelleil A."/>
            <person name="Chapman S.B."/>
            <person name="Priest M."/>
            <person name="Young S.K."/>
            <person name="Wortman J."/>
            <person name="Nusbaum C."/>
            <person name="Birren B."/>
        </authorList>
    </citation>
    <scope>NUCLEOTIDE SEQUENCE [LARGE SCALE GENOMIC DNA]</scope>
    <source>
        <strain evidence="9">CBS 173.52</strain>
    </source>
</reference>
<accession>A0A0D2EEB6</accession>
<keyword evidence="4" id="KW-0479">Metal-binding</keyword>
<comment type="subcellular location">
    <subcellularLocation>
        <location evidence="1">Nucleus</location>
    </subcellularLocation>
    <subcellularLocation>
        <location evidence="2">Secreted</location>
    </subcellularLocation>
</comment>
<dbReference type="PANTHER" id="PTHR47338">
    <property type="entry name" value="ZN(II)2CYS6 TRANSCRIPTION FACTOR (EUROFUNG)-RELATED"/>
    <property type="match status" value="1"/>
</dbReference>
<dbReference type="InterPro" id="IPR007219">
    <property type="entry name" value="XnlR_reg_dom"/>
</dbReference>
<evidence type="ECO:0000256" key="4">
    <source>
        <dbReference type="ARBA" id="ARBA00022723"/>
    </source>
</evidence>
<proteinExistence type="predicted"/>
<dbReference type="RefSeq" id="XP_016615115.1">
    <property type="nucleotide sequence ID" value="XM_016768728.1"/>
</dbReference>
<dbReference type="AlphaFoldDB" id="A0A0D2EEB6"/>
<dbReference type="PANTHER" id="PTHR47338:SF10">
    <property type="entry name" value="TRANSCRIPTION FACTOR DOMAIN-CONTAINING PROTEIN-RELATED"/>
    <property type="match status" value="1"/>
</dbReference>
<protein>
    <recommendedName>
        <fullName evidence="8">Xylanolytic transcriptional activator regulatory domain-containing protein</fullName>
    </recommendedName>
</protein>
<organism evidence="9 10">
    <name type="scientific">Cladophialophora bantiana (strain ATCC 10958 / CBS 173.52 / CDC B-1940 / NIH 8579)</name>
    <name type="common">Xylohypha bantiana</name>
    <dbReference type="NCBI Taxonomy" id="1442370"/>
    <lineage>
        <taxon>Eukaryota</taxon>
        <taxon>Fungi</taxon>
        <taxon>Dikarya</taxon>
        <taxon>Ascomycota</taxon>
        <taxon>Pezizomycotina</taxon>
        <taxon>Eurotiomycetes</taxon>
        <taxon>Chaetothyriomycetidae</taxon>
        <taxon>Chaetothyriales</taxon>
        <taxon>Herpotrichiellaceae</taxon>
        <taxon>Cladophialophora</taxon>
    </lineage>
</organism>
<keyword evidence="5" id="KW-0805">Transcription regulation</keyword>
<dbReference type="GO" id="GO:0003677">
    <property type="term" value="F:DNA binding"/>
    <property type="evidence" value="ECO:0007669"/>
    <property type="project" value="InterPro"/>
</dbReference>
<dbReference type="InterPro" id="IPR050815">
    <property type="entry name" value="TF_fung"/>
</dbReference>
<dbReference type="SMART" id="SM00906">
    <property type="entry name" value="Fungal_trans"/>
    <property type="match status" value="1"/>
</dbReference>
<dbReference type="Proteomes" id="UP000053789">
    <property type="component" value="Unassembled WGS sequence"/>
</dbReference>
<keyword evidence="7" id="KW-0539">Nucleus</keyword>
<dbReference type="Pfam" id="PF04082">
    <property type="entry name" value="Fungal_trans"/>
    <property type="match status" value="1"/>
</dbReference>
<dbReference type="GO" id="GO:0005576">
    <property type="term" value="C:extracellular region"/>
    <property type="evidence" value="ECO:0007669"/>
    <property type="project" value="UniProtKB-SubCell"/>
</dbReference>